<dbReference type="RefSeq" id="WP_265675279.1">
    <property type="nucleotide sequence ID" value="NZ_JAKRRY010000014.1"/>
</dbReference>
<gene>
    <name evidence="6" type="ORF">MD535_12120</name>
</gene>
<evidence type="ECO:0000313" key="6">
    <source>
        <dbReference type="EMBL" id="MCW8346741.1"/>
    </source>
</evidence>
<evidence type="ECO:0000256" key="3">
    <source>
        <dbReference type="ARBA" id="ARBA00023136"/>
    </source>
</evidence>
<dbReference type="PANTHER" id="PTHR34501:SF2">
    <property type="entry name" value="OUTER MEMBRANE PORIN F-RELATED"/>
    <property type="match status" value="1"/>
</dbReference>
<dbReference type="InterPro" id="IPR001702">
    <property type="entry name" value="Porin_Gram-ve"/>
</dbReference>
<dbReference type="InterPro" id="IPR023614">
    <property type="entry name" value="Porin_dom_sf"/>
</dbReference>
<feature type="signal peptide" evidence="4">
    <location>
        <begin position="1"/>
        <end position="18"/>
    </location>
</feature>
<evidence type="ECO:0000256" key="4">
    <source>
        <dbReference type="SAM" id="SignalP"/>
    </source>
</evidence>
<dbReference type="AlphaFoldDB" id="A0A9X3CNZ9"/>
<keyword evidence="2 4" id="KW-0732">Signal</keyword>
<evidence type="ECO:0000259" key="5">
    <source>
        <dbReference type="Pfam" id="PF13609"/>
    </source>
</evidence>
<feature type="chain" id="PRO_5040722574" evidence="4">
    <location>
        <begin position="19"/>
        <end position="382"/>
    </location>
</feature>
<reference evidence="6" key="1">
    <citation type="submission" date="2022-02" db="EMBL/GenBank/DDBJ databases">
        <title>Vibrio sp. nov, a new bacterium isolated from seawater.</title>
        <authorList>
            <person name="Yuan Y."/>
        </authorList>
    </citation>
    <scope>NUCLEOTIDE SEQUENCE</scope>
    <source>
        <strain evidence="6">ZSDZ65</strain>
    </source>
</reference>
<name>A0A9X3CNZ9_9VIBR</name>
<dbReference type="GO" id="GO:0009279">
    <property type="term" value="C:cell outer membrane"/>
    <property type="evidence" value="ECO:0007669"/>
    <property type="project" value="UniProtKB-SubCell"/>
</dbReference>
<dbReference type="SUPFAM" id="SSF56935">
    <property type="entry name" value="Porins"/>
    <property type="match status" value="1"/>
</dbReference>
<comment type="subcellular location">
    <subcellularLocation>
        <location evidence="1">Cell outer membrane</location>
        <topology evidence="1">Multi-pass membrane protein</topology>
    </subcellularLocation>
</comment>
<dbReference type="InterPro" id="IPR050298">
    <property type="entry name" value="Gram-neg_bact_OMP"/>
</dbReference>
<dbReference type="Proteomes" id="UP001155587">
    <property type="component" value="Unassembled WGS sequence"/>
</dbReference>
<dbReference type="InterPro" id="IPR033900">
    <property type="entry name" value="Gram_neg_porin_domain"/>
</dbReference>
<evidence type="ECO:0000256" key="2">
    <source>
        <dbReference type="ARBA" id="ARBA00022729"/>
    </source>
</evidence>
<dbReference type="EMBL" id="JAKRRY010000014">
    <property type="protein sequence ID" value="MCW8346741.1"/>
    <property type="molecule type" value="Genomic_DNA"/>
</dbReference>
<evidence type="ECO:0000256" key="1">
    <source>
        <dbReference type="ARBA" id="ARBA00004571"/>
    </source>
</evidence>
<accession>A0A9X3CNZ9</accession>
<dbReference type="PRINTS" id="PR00182">
    <property type="entry name" value="ECOLNEIPORIN"/>
</dbReference>
<evidence type="ECO:0000313" key="7">
    <source>
        <dbReference type="Proteomes" id="UP001155587"/>
    </source>
</evidence>
<dbReference type="Pfam" id="PF13609">
    <property type="entry name" value="Porin_4"/>
    <property type="match status" value="1"/>
</dbReference>
<keyword evidence="7" id="KW-1185">Reference proteome</keyword>
<dbReference type="PANTHER" id="PTHR34501">
    <property type="entry name" value="PROTEIN YDDL-RELATED"/>
    <property type="match status" value="1"/>
</dbReference>
<dbReference type="CDD" id="cd00342">
    <property type="entry name" value="gram_neg_porins"/>
    <property type="match status" value="1"/>
</dbReference>
<protein>
    <submittedName>
        <fullName evidence="6">Porin</fullName>
    </submittedName>
</protein>
<feature type="domain" description="Porin" evidence="5">
    <location>
        <begin position="5"/>
        <end position="344"/>
    </location>
</feature>
<sequence>MKKLAVTMLTCVSVGAIASDNIDIDAIKAGMKYEVYGKIALQAHFREYANSPNLTGFQTNNESRIGFRGSKQFAKFKPLFIWQIESGYVDPSYKNHEASGGLGERDTFVGFEDWDSFGQIRLGRVLTPMYEIVDWPGANPGMGDVWDWGGMIGGAKFQDRSSNSIRWDSPEWRGASVDVGYGRTKAAATGADQGWWQGSAAHYKAGPFLISGAYEINRNTKETVNYEKPGSTPAKTSDSRIWDNNTYLASLQGWFDNGISFFTQYRWQDALVTSGLDTGRKEKQNAFSTAFMYDISDWQFKLGYAKNEELSVNGQTLSGTDDDVISFQTMYYVDPTAVLYFRAKDVRMGDNKLPVSGSQDLSYRRWKSDSYDEVSVGVEYVF</sequence>
<proteinExistence type="predicted"/>
<dbReference type="Gene3D" id="2.40.160.10">
    <property type="entry name" value="Porin"/>
    <property type="match status" value="1"/>
</dbReference>
<keyword evidence="3" id="KW-0472">Membrane</keyword>
<dbReference type="GO" id="GO:0034220">
    <property type="term" value="P:monoatomic ion transmembrane transport"/>
    <property type="evidence" value="ECO:0007669"/>
    <property type="project" value="InterPro"/>
</dbReference>
<dbReference type="GO" id="GO:0015288">
    <property type="term" value="F:porin activity"/>
    <property type="evidence" value="ECO:0007669"/>
    <property type="project" value="InterPro"/>
</dbReference>
<organism evidence="6 7">
    <name type="scientific">Vibrio qingdaonensis</name>
    <dbReference type="NCBI Taxonomy" id="2829491"/>
    <lineage>
        <taxon>Bacteria</taxon>
        <taxon>Pseudomonadati</taxon>
        <taxon>Pseudomonadota</taxon>
        <taxon>Gammaproteobacteria</taxon>
        <taxon>Vibrionales</taxon>
        <taxon>Vibrionaceae</taxon>
        <taxon>Vibrio</taxon>
    </lineage>
</organism>
<comment type="caution">
    <text evidence="6">The sequence shown here is derived from an EMBL/GenBank/DDBJ whole genome shotgun (WGS) entry which is preliminary data.</text>
</comment>